<dbReference type="EMBL" id="CP036273">
    <property type="protein sequence ID" value="QDU23788.1"/>
    <property type="molecule type" value="Genomic_DNA"/>
</dbReference>
<organism evidence="2 3">
    <name type="scientific">Urbifossiella limnaea</name>
    <dbReference type="NCBI Taxonomy" id="2528023"/>
    <lineage>
        <taxon>Bacteria</taxon>
        <taxon>Pseudomonadati</taxon>
        <taxon>Planctomycetota</taxon>
        <taxon>Planctomycetia</taxon>
        <taxon>Gemmatales</taxon>
        <taxon>Gemmataceae</taxon>
        <taxon>Urbifossiella</taxon>
    </lineage>
</organism>
<evidence type="ECO:0000313" key="2">
    <source>
        <dbReference type="EMBL" id="QDU23788.1"/>
    </source>
</evidence>
<keyword evidence="3" id="KW-1185">Reference proteome</keyword>
<dbReference type="KEGG" id="uli:ETAA1_57960"/>
<dbReference type="OrthoDB" id="251288at2"/>
<proteinExistence type="predicted"/>
<dbReference type="Gene3D" id="2.130.10.10">
    <property type="entry name" value="YVTN repeat-like/Quinoprotein amine dehydrogenase"/>
    <property type="match status" value="2"/>
</dbReference>
<gene>
    <name evidence="2" type="ORF">ETAA1_57960</name>
</gene>
<sequence>MRAILIAVGVVLAAPADAPAEWRPLTTELLAREKTGFGGLCGVVVERSTGRLFVDLSDRGLFTSADRGATWTRVENSPPKGRTETPGCLQLDPTGKTPRLLMPLVYGSPIAVGTTGSGPWRVLDKASAHVDWCAADWSDPDLKFLLALKHEANGLLLRSRDGGKTFDDLGKGHGPAWVFDANTAVVTRVKTKDNPTGGVVRTTDGGATFAPVADFTPTALPRVGPDGVYWLADGGLHKTTDAGKTWAKVGPVKDGRYGPVFGKGAAQLFVLTGTGVVESGDGGKTWAAPVAVPAALKGVSALTWLDYDPTSDTLYLMKMGSELYARRRGE</sequence>
<feature type="region of interest" description="Disordered" evidence="1">
    <location>
        <begin position="70"/>
        <end position="92"/>
    </location>
</feature>
<dbReference type="RefSeq" id="WP_145244010.1">
    <property type="nucleotide sequence ID" value="NZ_CP036273.1"/>
</dbReference>
<evidence type="ECO:0000256" key="1">
    <source>
        <dbReference type="SAM" id="MobiDB-lite"/>
    </source>
</evidence>
<reference evidence="2 3" key="1">
    <citation type="submission" date="2019-02" db="EMBL/GenBank/DDBJ databases">
        <title>Deep-cultivation of Planctomycetes and their phenomic and genomic characterization uncovers novel biology.</title>
        <authorList>
            <person name="Wiegand S."/>
            <person name="Jogler M."/>
            <person name="Boedeker C."/>
            <person name="Pinto D."/>
            <person name="Vollmers J."/>
            <person name="Rivas-Marin E."/>
            <person name="Kohn T."/>
            <person name="Peeters S.H."/>
            <person name="Heuer A."/>
            <person name="Rast P."/>
            <person name="Oberbeckmann S."/>
            <person name="Bunk B."/>
            <person name="Jeske O."/>
            <person name="Meyerdierks A."/>
            <person name="Storesund J.E."/>
            <person name="Kallscheuer N."/>
            <person name="Luecker S."/>
            <person name="Lage O.M."/>
            <person name="Pohl T."/>
            <person name="Merkel B.J."/>
            <person name="Hornburger P."/>
            <person name="Mueller R.-W."/>
            <person name="Bruemmer F."/>
            <person name="Labrenz M."/>
            <person name="Spormann A.M."/>
            <person name="Op den Camp H."/>
            <person name="Overmann J."/>
            <person name="Amann R."/>
            <person name="Jetten M.S.M."/>
            <person name="Mascher T."/>
            <person name="Medema M.H."/>
            <person name="Devos D.P."/>
            <person name="Kaster A.-K."/>
            <person name="Ovreas L."/>
            <person name="Rohde M."/>
            <person name="Galperin M.Y."/>
            <person name="Jogler C."/>
        </authorList>
    </citation>
    <scope>NUCLEOTIDE SEQUENCE [LARGE SCALE GENOMIC DNA]</scope>
    <source>
        <strain evidence="2 3">ETA_A1</strain>
    </source>
</reference>
<dbReference type="InterPro" id="IPR015943">
    <property type="entry name" value="WD40/YVTN_repeat-like_dom_sf"/>
</dbReference>
<dbReference type="Proteomes" id="UP000319576">
    <property type="component" value="Chromosome"/>
</dbReference>
<protein>
    <submittedName>
        <fullName evidence="2">BNR/Asp-box repeat protein</fullName>
    </submittedName>
</protein>
<dbReference type="AlphaFoldDB" id="A0A517Y263"/>
<dbReference type="SUPFAM" id="SSF110296">
    <property type="entry name" value="Oligoxyloglucan reducing end-specific cellobiohydrolase"/>
    <property type="match status" value="2"/>
</dbReference>
<accession>A0A517Y263</accession>
<evidence type="ECO:0000313" key="3">
    <source>
        <dbReference type="Proteomes" id="UP000319576"/>
    </source>
</evidence>
<name>A0A517Y263_9BACT</name>